<proteinExistence type="predicted"/>
<name>I4C0E9_DESTA</name>
<dbReference type="KEGG" id="dti:Desti_0300"/>
<gene>
    <name evidence="2" type="ordered locus">Desti_0300</name>
</gene>
<dbReference type="Proteomes" id="UP000006055">
    <property type="component" value="Chromosome"/>
</dbReference>
<dbReference type="RefSeq" id="WP_014808199.1">
    <property type="nucleotide sequence ID" value="NC_018025.1"/>
</dbReference>
<organism evidence="2 3">
    <name type="scientific">Desulfomonile tiedjei (strain ATCC 49306 / DSM 6799 / DCB-1)</name>
    <dbReference type="NCBI Taxonomy" id="706587"/>
    <lineage>
        <taxon>Bacteria</taxon>
        <taxon>Pseudomonadati</taxon>
        <taxon>Thermodesulfobacteriota</taxon>
        <taxon>Desulfomonilia</taxon>
        <taxon>Desulfomonilales</taxon>
        <taxon>Desulfomonilaceae</taxon>
        <taxon>Desulfomonile</taxon>
    </lineage>
</organism>
<keyword evidence="3" id="KW-1185">Reference proteome</keyword>
<evidence type="ECO:0000313" key="2">
    <source>
        <dbReference type="EMBL" id="AFM23040.1"/>
    </source>
</evidence>
<evidence type="ECO:0000313" key="3">
    <source>
        <dbReference type="Proteomes" id="UP000006055"/>
    </source>
</evidence>
<dbReference type="AlphaFoldDB" id="I4C0E9"/>
<feature type="chain" id="PRO_5003687407" evidence="1">
    <location>
        <begin position="25"/>
        <end position="147"/>
    </location>
</feature>
<dbReference type="PROSITE" id="PS51257">
    <property type="entry name" value="PROKAR_LIPOPROTEIN"/>
    <property type="match status" value="1"/>
</dbReference>
<dbReference type="EMBL" id="CP003360">
    <property type="protein sequence ID" value="AFM23040.1"/>
    <property type="molecule type" value="Genomic_DNA"/>
</dbReference>
<sequence length="147" mass="16260">MERVMVLVVAAVLFLACVSGPVQAMQGCGPVAQPCPQRTLITKMVPCVKTELVAEVQPATRMVPVKKVGYRIQNVLLKGTPVGRPCGQDPCTKCCPQPFCQVVQQKVPYVYYEPQCVPWYNVVYRPVCRTVMLPQTYMVEAIPVCGK</sequence>
<feature type="signal peptide" evidence="1">
    <location>
        <begin position="1"/>
        <end position="24"/>
    </location>
</feature>
<reference evidence="3" key="1">
    <citation type="submission" date="2012-06" db="EMBL/GenBank/DDBJ databases">
        <title>Complete sequence of chromosome of Desulfomonile tiedjei DSM 6799.</title>
        <authorList>
            <person name="Lucas S."/>
            <person name="Copeland A."/>
            <person name="Lapidus A."/>
            <person name="Glavina del Rio T."/>
            <person name="Dalin E."/>
            <person name="Tice H."/>
            <person name="Bruce D."/>
            <person name="Goodwin L."/>
            <person name="Pitluck S."/>
            <person name="Peters L."/>
            <person name="Ovchinnikova G."/>
            <person name="Zeytun A."/>
            <person name="Lu M."/>
            <person name="Kyrpides N."/>
            <person name="Mavromatis K."/>
            <person name="Ivanova N."/>
            <person name="Brettin T."/>
            <person name="Detter J.C."/>
            <person name="Han C."/>
            <person name="Larimer F."/>
            <person name="Land M."/>
            <person name="Hauser L."/>
            <person name="Markowitz V."/>
            <person name="Cheng J.-F."/>
            <person name="Hugenholtz P."/>
            <person name="Woyke T."/>
            <person name="Wu D."/>
            <person name="Spring S."/>
            <person name="Schroeder M."/>
            <person name="Brambilla E."/>
            <person name="Klenk H.-P."/>
            <person name="Eisen J.A."/>
        </authorList>
    </citation>
    <scope>NUCLEOTIDE SEQUENCE [LARGE SCALE GENOMIC DNA]</scope>
    <source>
        <strain evidence="3">ATCC 49306 / DSM 6799 / DCB-1</strain>
    </source>
</reference>
<evidence type="ECO:0000256" key="1">
    <source>
        <dbReference type="SAM" id="SignalP"/>
    </source>
</evidence>
<dbReference type="HOGENOM" id="CLU_1765088_0_0_7"/>
<accession>I4C0E9</accession>
<keyword evidence="1" id="KW-0732">Signal</keyword>
<protein>
    <submittedName>
        <fullName evidence="2">Uncharacterized protein</fullName>
    </submittedName>
</protein>